<reference evidence="1" key="1">
    <citation type="journal article" date="2011" name="PLoS Biol.">
        <title>Gene gain and loss during evolution of obligate parasitism in the white rust pathogen of Arabidopsis thaliana.</title>
        <authorList>
            <person name="Kemen E."/>
            <person name="Gardiner A."/>
            <person name="Schultz-Larsen T."/>
            <person name="Kemen A.C."/>
            <person name="Balmuth A.L."/>
            <person name="Robert-Seilaniantz A."/>
            <person name="Bailey K."/>
            <person name="Holub E."/>
            <person name="Studholme D.J."/>
            <person name="Maclean D."/>
            <person name="Jones J.D."/>
        </authorList>
    </citation>
    <scope>NUCLEOTIDE SEQUENCE</scope>
</reference>
<protein>
    <submittedName>
        <fullName evidence="1">Pol polyprotein putative</fullName>
    </submittedName>
</protein>
<dbReference type="CDD" id="cd09272">
    <property type="entry name" value="RNase_HI_RT_Ty1"/>
    <property type="match status" value="1"/>
</dbReference>
<sequence length="117" mass="13086">MEAEFVAASHTMAEMLGIIELLQDIGMAMQKQSIMRVDNQAAIAQIEGEDTSGRVKHSDVRYKFVKNLASKKVIKIQYCESKIMRADILTKVIELTAREGVLKLVPVPKVAENTERP</sequence>
<gene>
    <name evidence="1" type="primary">AlNc14C973G12679</name>
    <name evidence="1" type="ORF">ALNC14_141580</name>
</gene>
<organism evidence="1">
    <name type="scientific">Albugo laibachii Nc14</name>
    <dbReference type="NCBI Taxonomy" id="890382"/>
    <lineage>
        <taxon>Eukaryota</taxon>
        <taxon>Sar</taxon>
        <taxon>Stramenopiles</taxon>
        <taxon>Oomycota</taxon>
        <taxon>Peronosporomycetes</taxon>
        <taxon>Albuginales</taxon>
        <taxon>Albuginaceae</taxon>
        <taxon>Albugo</taxon>
    </lineage>
</organism>
<proteinExistence type="predicted"/>
<accession>F0X2C8</accession>
<dbReference type="HOGENOM" id="CLU_001650_6_3_1"/>
<dbReference type="AlphaFoldDB" id="F0X2C8"/>
<name>F0X2C8_9STRA</name>
<evidence type="ECO:0000313" key="1">
    <source>
        <dbReference type="EMBL" id="CCA28014.1"/>
    </source>
</evidence>
<dbReference type="EMBL" id="FR824815">
    <property type="protein sequence ID" value="CCA28014.1"/>
    <property type="molecule type" value="Genomic_DNA"/>
</dbReference>
<reference evidence="1" key="2">
    <citation type="submission" date="2011-02" db="EMBL/GenBank/DDBJ databases">
        <authorList>
            <person name="MacLean D."/>
        </authorList>
    </citation>
    <scope>NUCLEOTIDE SEQUENCE</scope>
</reference>